<feature type="compositionally biased region" description="Basic and acidic residues" evidence="6">
    <location>
        <begin position="607"/>
        <end position="616"/>
    </location>
</feature>
<feature type="compositionally biased region" description="Polar residues" evidence="6">
    <location>
        <begin position="332"/>
        <end position="341"/>
    </location>
</feature>
<evidence type="ECO:0000256" key="2">
    <source>
        <dbReference type="ARBA" id="ARBA00023015"/>
    </source>
</evidence>
<keyword evidence="5" id="KW-0539">Nucleus</keyword>
<evidence type="ECO:0000313" key="7">
    <source>
        <dbReference type="EMBL" id="GAC98466.1"/>
    </source>
</evidence>
<dbReference type="GO" id="GO:0000978">
    <property type="term" value="F:RNA polymerase II cis-regulatory region sequence-specific DNA binding"/>
    <property type="evidence" value="ECO:0007669"/>
    <property type="project" value="TreeGrafter"/>
</dbReference>
<feature type="compositionally biased region" description="Low complexity" evidence="6">
    <location>
        <begin position="110"/>
        <end position="123"/>
    </location>
</feature>
<feature type="compositionally biased region" description="Polar residues" evidence="6">
    <location>
        <begin position="412"/>
        <end position="423"/>
    </location>
</feature>
<feature type="region of interest" description="Disordered" evidence="6">
    <location>
        <begin position="110"/>
        <end position="151"/>
    </location>
</feature>
<dbReference type="OrthoDB" id="5778525at2759"/>
<dbReference type="PANTHER" id="PTHR15741:SF27">
    <property type="entry name" value="TRANSCRIPTION FACTOR AP-4"/>
    <property type="match status" value="1"/>
</dbReference>
<dbReference type="Gene3D" id="4.10.280.10">
    <property type="entry name" value="Helix-loop-helix DNA-binding domain"/>
    <property type="match status" value="1"/>
</dbReference>
<feature type="region of interest" description="Disordered" evidence="6">
    <location>
        <begin position="607"/>
        <end position="655"/>
    </location>
</feature>
<dbReference type="RefSeq" id="XP_012192053.1">
    <property type="nucleotide sequence ID" value="XM_012336663.1"/>
</dbReference>
<feature type="compositionally biased region" description="Polar residues" evidence="6">
    <location>
        <begin position="21"/>
        <end position="30"/>
    </location>
</feature>
<evidence type="ECO:0000256" key="4">
    <source>
        <dbReference type="ARBA" id="ARBA00023163"/>
    </source>
</evidence>
<feature type="compositionally biased region" description="Polar residues" evidence="6">
    <location>
        <begin position="129"/>
        <end position="149"/>
    </location>
</feature>
<feature type="region of interest" description="Disordered" evidence="6">
    <location>
        <begin position="1"/>
        <end position="56"/>
    </location>
</feature>
<dbReference type="EMBL" id="DF238820">
    <property type="protein sequence ID" value="GAC98466.1"/>
    <property type="molecule type" value="Genomic_DNA"/>
</dbReference>
<dbReference type="Proteomes" id="UP000014071">
    <property type="component" value="Unassembled WGS sequence"/>
</dbReference>
<evidence type="ECO:0000256" key="5">
    <source>
        <dbReference type="ARBA" id="ARBA00023242"/>
    </source>
</evidence>
<keyword evidence="4" id="KW-0804">Transcription</keyword>
<feature type="compositionally biased region" description="Acidic residues" evidence="6">
    <location>
        <begin position="745"/>
        <end position="763"/>
    </location>
</feature>
<dbReference type="GeneID" id="24111332"/>
<feature type="region of interest" description="Disordered" evidence="6">
    <location>
        <begin position="726"/>
        <end position="796"/>
    </location>
</feature>
<keyword evidence="2" id="KW-0805">Transcription regulation</keyword>
<dbReference type="eggNOG" id="ENOG502S7SS">
    <property type="taxonomic scope" value="Eukaryota"/>
</dbReference>
<dbReference type="HOGENOM" id="CLU_356464_0_0_1"/>
<feature type="compositionally biased region" description="Low complexity" evidence="6">
    <location>
        <begin position="342"/>
        <end position="366"/>
    </location>
</feature>
<reference evidence="8" key="1">
    <citation type="journal article" date="2013" name="Genome Announc.">
        <title>Draft genome sequence of the basidiomycetous yeast-like fungus Pseudozyma hubeiensis SY62, which produces an abundant amount of the biosurfactant mannosylerythritol lipids.</title>
        <authorList>
            <person name="Konishi M."/>
            <person name="Hatada Y."/>
            <person name="Horiuchi J."/>
        </authorList>
    </citation>
    <scope>NUCLEOTIDE SEQUENCE [LARGE SCALE GENOMIC DNA]</scope>
    <source>
        <strain evidence="8">SY62</strain>
    </source>
</reference>
<evidence type="ECO:0000256" key="6">
    <source>
        <dbReference type="SAM" id="MobiDB-lite"/>
    </source>
</evidence>
<dbReference type="STRING" id="1305764.R9PAR8"/>
<evidence type="ECO:0000256" key="1">
    <source>
        <dbReference type="ARBA" id="ARBA00004123"/>
    </source>
</evidence>
<feature type="region of interest" description="Disordered" evidence="6">
    <location>
        <begin position="404"/>
        <end position="473"/>
    </location>
</feature>
<feature type="compositionally biased region" description="Polar residues" evidence="6">
    <location>
        <begin position="463"/>
        <end position="473"/>
    </location>
</feature>
<feature type="compositionally biased region" description="Low complexity" evidence="6">
    <location>
        <begin position="10"/>
        <end position="20"/>
    </location>
</feature>
<feature type="region of interest" description="Disordered" evidence="6">
    <location>
        <begin position="332"/>
        <end position="373"/>
    </location>
</feature>
<evidence type="ECO:0000256" key="3">
    <source>
        <dbReference type="ARBA" id="ARBA00023125"/>
    </source>
</evidence>
<sequence length="796" mass="84158">MSFTIPHPPSASSDSGSSASLTPTAANGYTSNTGFSDPSSSTSASAAPVSSSLFSSEESKFITDSLSSAESFDPFTIGAPGFKVPSLLPPNIAATHDHLTSQASAAPSAVAGVASSDSGPGPDLRLRSLSGQQSYPLGYSTSSPGQQGTDAYGNAAAAHRLNSFNLYGHRTGATPPAGLSNSSSPSYFSHLHDGFPYGSGRHASFSGASNLPLSPGAAAGYGKNKAWQMEQLSFLEAQANRGQQQQTQQPPFGSALPQHIGVQNDHHRRSSTSVIGRPSPYENLFFGTPAHLQQQQQQQQQAQLMEQQQHRPPFYPGMEEHQAGLAMLGAQFPSSHNFGSLQHQHQQQQQQQGSMQAQHQQLPQQQAMRGANGLPGAFSAQALAMLNGDAGLGAISSIVASEPDAAGVSTPKGRTSRTPTANEPGSAKAGRSAAAFSAAAASASPSGSAAGTKRMSTGAPKTAPTQGSSLNTGPSGAVIRALGDLANLDLDLEGALRALPAHLHPYFTPSQMEKRTQPHLEMLREQHISDGLIDPITGLEIRPEPTEESLKRDAEEAEREKKQHTLLTTEEKKANHIASEQKRRANIRKGYELLCDIVPSLREALEREATSKKRDSDDESDDEDKGKKKKPGVGKKADESGGGGGIEIDGEKIDGRAGPRSEAVVLMKSLDHIGALVEQYRGLLGRRNRARVAVAKKMGWDGLANQPVGDVDRLLAIKVQDWWATHVDGEEEGEGEDRFGVGQGEAEEDEGVGAEMDEEVADAEEVKGKKKTKAKKPAQGKKKKAGKNEEDDGMHD</sequence>
<dbReference type="InterPro" id="IPR052207">
    <property type="entry name" value="Max-like/E-box_TFs"/>
</dbReference>
<feature type="compositionally biased region" description="Low complexity" evidence="6">
    <location>
        <begin position="31"/>
        <end position="56"/>
    </location>
</feature>
<evidence type="ECO:0000313" key="8">
    <source>
        <dbReference type="Proteomes" id="UP000014071"/>
    </source>
</evidence>
<comment type="subcellular location">
    <subcellularLocation>
        <location evidence="1">Nucleus</location>
    </subcellularLocation>
</comment>
<dbReference type="AlphaFoldDB" id="R9PAR8"/>
<dbReference type="GO" id="GO:0005634">
    <property type="term" value="C:nucleus"/>
    <property type="evidence" value="ECO:0007669"/>
    <property type="project" value="UniProtKB-SubCell"/>
</dbReference>
<proteinExistence type="predicted"/>
<name>R9PAR8_PSEHS</name>
<feature type="region of interest" description="Disordered" evidence="6">
    <location>
        <begin position="541"/>
        <end position="581"/>
    </location>
</feature>
<protein>
    <submittedName>
        <fullName evidence="7">Transcription factor</fullName>
    </submittedName>
</protein>
<accession>R9PAR8</accession>
<gene>
    <name evidence="7" type="ORF">PHSY_006060</name>
</gene>
<dbReference type="GO" id="GO:0000981">
    <property type="term" value="F:DNA-binding transcription factor activity, RNA polymerase II-specific"/>
    <property type="evidence" value="ECO:0007669"/>
    <property type="project" value="TreeGrafter"/>
</dbReference>
<dbReference type="PANTHER" id="PTHR15741">
    <property type="entry name" value="BASIC HELIX-LOOP-HELIX ZIP TRANSCRIPTION FACTOR"/>
    <property type="match status" value="1"/>
</dbReference>
<dbReference type="GO" id="GO:0046983">
    <property type="term" value="F:protein dimerization activity"/>
    <property type="evidence" value="ECO:0007669"/>
    <property type="project" value="InterPro"/>
</dbReference>
<keyword evidence="3" id="KW-0238">DNA-binding</keyword>
<dbReference type="SUPFAM" id="SSF47459">
    <property type="entry name" value="HLH, helix-loop-helix DNA-binding domain"/>
    <property type="match status" value="1"/>
</dbReference>
<keyword evidence="8" id="KW-1185">Reference proteome</keyword>
<organism evidence="7 8">
    <name type="scientific">Pseudozyma hubeiensis (strain SY62)</name>
    <name type="common">Yeast</name>
    <dbReference type="NCBI Taxonomy" id="1305764"/>
    <lineage>
        <taxon>Eukaryota</taxon>
        <taxon>Fungi</taxon>
        <taxon>Dikarya</taxon>
        <taxon>Basidiomycota</taxon>
        <taxon>Ustilaginomycotina</taxon>
        <taxon>Ustilaginomycetes</taxon>
        <taxon>Ustilaginales</taxon>
        <taxon>Ustilaginaceae</taxon>
        <taxon>Pseudozyma</taxon>
    </lineage>
</organism>
<dbReference type="InterPro" id="IPR036638">
    <property type="entry name" value="HLH_DNA-bd_sf"/>
</dbReference>
<feature type="compositionally biased region" description="Basic residues" evidence="6">
    <location>
        <begin position="768"/>
        <end position="785"/>
    </location>
</feature>
<feature type="compositionally biased region" description="Low complexity" evidence="6">
    <location>
        <begin position="425"/>
        <end position="451"/>
    </location>
</feature>